<protein>
    <recommendedName>
        <fullName evidence="3">Methyltransferase type 11 domain-containing protein</fullName>
    </recommendedName>
</protein>
<evidence type="ECO:0008006" key="3">
    <source>
        <dbReference type="Google" id="ProtNLM"/>
    </source>
</evidence>
<evidence type="ECO:0000313" key="2">
    <source>
        <dbReference type="Proteomes" id="UP000270094"/>
    </source>
</evidence>
<dbReference type="SUPFAM" id="SSF53335">
    <property type="entry name" value="S-adenosyl-L-methionine-dependent methyltransferases"/>
    <property type="match status" value="1"/>
</dbReference>
<dbReference type="AlphaFoldDB" id="A0A3P7JCY8"/>
<sequence>MSYKYSVALNIEFRKCLQMLNVESSHLYQDCEQFFRECARVLREGGYLCWIDLRYKTQVQDTRRQAITAGLVEERWDDITMNVLQGINRTAARYDRLLDKVINCIISSHDDIY</sequence>
<gene>
    <name evidence="1" type="ORF">SVUK_LOCUS8935</name>
</gene>
<evidence type="ECO:0000313" key="1">
    <source>
        <dbReference type="EMBL" id="VDM73937.1"/>
    </source>
</evidence>
<reference evidence="1 2" key="1">
    <citation type="submission" date="2018-11" db="EMBL/GenBank/DDBJ databases">
        <authorList>
            <consortium name="Pathogen Informatics"/>
        </authorList>
    </citation>
    <scope>NUCLEOTIDE SEQUENCE [LARGE SCALE GENOMIC DNA]</scope>
</reference>
<organism evidence="1 2">
    <name type="scientific">Strongylus vulgaris</name>
    <name type="common">Blood worm</name>
    <dbReference type="NCBI Taxonomy" id="40348"/>
    <lineage>
        <taxon>Eukaryota</taxon>
        <taxon>Metazoa</taxon>
        <taxon>Ecdysozoa</taxon>
        <taxon>Nematoda</taxon>
        <taxon>Chromadorea</taxon>
        <taxon>Rhabditida</taxon>
        <taxon>Rhabditina</taxon>
        <taxon>Rhabditomorpha</taxon>
        <taxon>Strongyloidea</taxon>
        <taxon>Strongylidae</taxon>
        <taxon>Strongylus</taxon>
    </lineage>
</organism>
<dbReference type="Proteomes" id="UP000270094">
    <property type="component" value="Unassembled WGS sequence"/>
</dbReference>
<proteinExistence type="predicted"/>
<dbReference type="Gene3D" id="3.40.50.150">
    <property type="entry name" value="Vaccinia Virus protein VP39"/>
    <property type="match status" value="1"/>
</dbReference>
<keyword evidence="2" id="KW-1185">Reference proteome</keyword>
<accession>A0A3P7JCY8</accession>
<dbReference type="OrthoDB" id="506498at2759"/>
<dbReference type="EMBL" id="UYYB01033212">
    <property type="protein sequence ID" value="VDM73937.1"/>
    <property type="molecule type" value="Genomic_DNA"/>
</dbReference>
<dbReference type="InterPro" id="IPR029063">
    <property type="entry name" value="SAM-dependent_MTases_sf"/>
</dbReference>
<name>A0A3P7JCY8_STRVU</name>